<dbReference type="EMBL" id="MHHZ01000007">
    <property type="protein sequence ID" value="OGY42161.1"/>
    <property type="molecule type" value="Genomic_DNA"/>
</dbReference>
<dbReference type="Proteomes" id="UP000176498">
    <property type="component" value="Unassembled WGS sequence"/>
</dbReference>
<dbReference type="Gene3D" id="1.10.10.10">
    <property type="entry name" value="Winged helix-like DNA-binding domain superfamily/Winged helix DNA-binding domain"/>
    <property type="match status" value="1"/>
</dbReference>
<dbReference type="PANTHER" id="PTHR34293:SF1">
    <property type="entry name" value="HTH-TYPE TRANSCRIPTIONAL REGULATOR TRMBL2"/>
    <property type="match status" value="1"/>
</dbReference>
<dbReference type="SUPFAM" id="SSF46785">
    <property type="entry name" value="Winged helix' DNA-binding domain"/>
    <property type="match status" value="1"/>
</dbReference>
<dbReference type="Pfam" id="PF01978">
    <property type="entry name" value="TrmB"/>
    <property type="match status" value="1"/>
</dbReference>
<dbReference type="InterPro" id="IPR002831">
    <property type="entry name" value="Tscrpt_reg_TrmB_N"/>
</dbReference>
<dbReference type="InterPro" id="IPR051797">
    <property type="entry name" value="TrmB-like"/>
</dbReference>
<proteinExistence type="predicted"/>
<accession>A0A1G1XQB6</accession>
<organism evidence="2 3">
    <name type="scientific">Candidatus Buchananbacteria bacterium RBG_13_36_9</name>
    <dbReference type="NCBI Taxonomy" id="1797530"/>
    <lineage>
        <taxon>Bacteria</taxon>
        <taxon>Candidatus Buchananiibacteriota</taxon>
    </lineage>
</organism>
<dbReference type="PANTHER" id="PTHR34293">
    <property type="entry name" value="HTH-TYPE TRANSCRIPTIONAL REGULATOR TRMBL2"/>
    <property type="match status" value="1"/>
</dbReference>
<dbReference type="InterPro" id="IPR036390">
    <property type="entry name" value="WH_DNA-bd_sf"/>
</dbReference>
<dbReference type="InterPro" id="IPR036388">
    <property type="entry name" value="WH-like_DNA-bd_sf"/>
</dbReference>
<evidence type="ECO:0000313" key="3">
    <source>
        <dbReference type="Proteomes" id="UP000176498"/>
    </source>
</evidence>
<feature type="domain" description="Transcription regulator TrmB N-terminal" evidence="1">
    <location>
        <begin position="7"/>
        <end position="75"/>
    </location>
</feature>
<comment type="caution">
    <text evidence="2">The sequence shown here is derived from an EMBL/GenBank/DDBJ whole genome shotgun (WGS) entry which is preliminary data.</text>
</comment>
<sequence>MINYQELKKLGLSDKEAKLYLTSLQRGPETAPTLAKLSDIVRPTAYVIIDSLVKKGLMSSTIKGKKTLYTAESPEHLLSLIRLQKKEIEEKEREIFKLIPQLELIANIKGEKPKVRVFEGKEGLQAVIESILKSKAKMIYSFIPADQLFQLFPFEEHKELMASPRVQKKIRAKIIYTSKKGEIYKRKDLANLREAIFISEKNFPFKAGIDIYDNNVAFYSYKGAIMGVIIENEDMAETMKTVFNMLWQKYD</sequence>
<gene>
    <name evidence="2" type="ORF">A2Y82_00325</name>
</gene>
<dbReference type="AlphaFoldDB" id="A0A1G1XQB6"/>
<name>A0A1G1XQB6_9BACT</name>
<evidence type="ECO:0000259" key="1">
    <source>
        <dbReference type="Pfam" id="PF01978"/>
    </source>
</evidence>
<evidence type="ECO:0000313" key="2">
    <source>
        <dbReference type="EMBL" id="OGY42161.1"/>
    </source>
</evidence>
<protein>
    <recommendedName>
        <fullName evidence="1">Transcription regulator TrmB N-terminal domain-containing protein</fullName>
    </recommendedName>
</protein>
<reference evidence="2 3" key="1">
    <citation type="journal article" date="2016" name="Nat. Commun.">
        <title>Thousands of microbial genomes shed light on interconnected biogeochemical processes in an aquifer system.</title>
        <authorList>
            <person name="Anantharaman K."/>
            <person name="Brown C.T."/>
            <person name="Hug L.A."/>
            <person name="Sharon I."/>
            <person name="Castelle C.J."/>
            <person name="Probst A.J."/>
            <person name="Thomas B.C."/>
            <person name="Singh A."/>
            <person name="Wilkins M.J."/>
            <person name="Karaoz U."/>
            <person name="Brodie E.L."/>
            <person name="Williams K.H."/>
            <person name="Hubbard S.S."/>
            <person name="Banfield J.F."/>
        </authorList>
    </citation>
    <scope>NUCLEOTIDE SEQUENCE [LARGE SCALE GENOMIC DNA]</scope>
</reference>